<dbReference type="HAMAP" id="MF_01401">
    <property type="entry name" value="MsrA"/>
    <property type="match status" value="1"/>
</dbReference>
<comment type="catalytic activity">
    <reaction evidence="3 4">
        <text>[thioredoxin]-disulfide + L-methionine + H2O = L-methionine (S)-S-oxide + [thioredoxin]-dithiol</text>
        <dbReference type="Rhea" id="RHEA:19993"/>
        <dbReference type="Rhea" id="RHEA-COMP:10698"/>
        <dbReference type="Rhea" id="RHEA-COMP:10700"/>
        <dbReference type="ChEBI" id="CHEBI:15377"/>
        <dbReference type="ChEBI" id="CHEBI:29950"/>
        <dbReference type="ChEBI" id="CHEBI:50058"/>
        <dbReference type="ChEBI" id="CHEBI:57844"/>
        <dbReference type="ChEBI" id="CHEBI:58772"/>
        <dbReference type="EC" id="1.8.4.11"/>
    </reaction>
</comment>
<keyword evidence="8" id="KW-1185">Reference proteome</keyword>
<evidence type="ECO:0000256" key="4">
    <source>
        <dbReference type="HAMAP-Rule" id="MF_01401"/>
    </source>
</evidence>
<evidence type="ECO:0000313" key="7">
    <source>
        <dbReference type="EMBL" id="MFC4669086.1"/>
    </source>
</evidence>
<dbReference type="PANTHER" id="PTHR43774">
    <property type="entry name" value="PEPTIDE METHIONINE SULFOXIDE REDUCTASE"/>
    <property type="match status" value="1"/>
</dbReference>
<evidence type="ECO:0000259" key="6">
    <source>
        <dbReference type="Pfam" id="PF01625"/>
    </source>
</evidence>
<dbReference type="SUPFAM" id="SSF55068">
    <property type="entry name" value="Peptide methionine sulfoxide reductase"/>
    <property type="match status" value="1"/>
</dbReference>
<gene>
    <name evidence="4 7" type="primary">msrA</name>
    <name evidence="7" type="ORF">ACFO5X_11015</name>
</gene>
<dbReference type="Pfam" id="PF01625">
    <property type="entry name" value="PMSR"/>
    <property type="match status" value="1"/>
</dbReference>
<protein>
    <recommendedName>
        <fullName evidence="4">Peptide methionine sulfoxide reductase MsrA</fullName>
        <shortName evidence="4">Protein-methionine-S-oxide reductase</shortName>
        <ecNumber evidence="4">1.8.4.11</ecNumber>
    </recommendedName>
    <alternativeName>
        <fullName evidence="4">Peptide-methionine (S)-S-oxide reductase</fullName>
        <shortName evidence="4">Peptide Met(O) reductase</shortName>
    </alternativeName>
</protein>
<evidence type="ECO:0000256" key="3">
    <source>
        <dbReference type="ARBA" id="ARBA00048782"/>
    </source>
</evidence>
<accession>A0ABV9KGM9</accession>
<reference evidence="8" key="1">
    <citation type="journal article" date="2019" name="Int. J. Syst. Evol. Microbiol.">
        <title>The Global Catalogue of Microorganisms (GCM) 10K type strain sequencing project: providing services to taxonomists for standard genome sequencing and annotation.</title>
        <authorList>
            <consortium name="The Broad Institute Genomics Platform"/>
            <consortium name="The Broad Institute Genome Sequencing Center for Infectious Disease"/>
            <person name="Wu L."/>
            <person name="Ma J."/>
        </authorList>
    </citation>
    <scope>NUCLEOTIDE SEQUENCE [LARGE SCALE GENOMIC DNA]</scope>
    <source>
        <strain evidence="8">CGMCC 4.7283</strain>
    </source>
</reference>
<organism evidence="7 8">
    <name type="scientific">Seohaeicola nanhaiensis</name>
    <dbReference type="NCBI Taxonomy" id="1387282"/>
    <lineage>
        <taxon>Bacteria</taxon>
        <taxon>Pseudomonadati</taxon>
        <taxon>Pseudomonadota</taxon>
        <taxon>Alphaproteobacteria</taxon>
        <taxon>Rhodobacterales</taxon>
        <taxon>Roseobacteraceae</taxon>
        <taxon>Seohaeicola</taxon>
    </lineage>
</organism>
<comment type="caution">
    <text evidence="7">The sequence shown here is derived from an EMBL/GenBank/DDBJ whole genome shotgun (WGS) entry which is preliminary data.</text>
</comment>
<dbReference type="InterPro" id="IPR036509">
    <property type="entry name" value="Met_Sox_Rdtase_MsrA_sf"/>
</dbReference>
<comment type="function">
    <text evidence="4">Has an important function as a repair enzyme for proteins that have been inactivated by oxidation. Catalyzes the reversible oxidation-reduction of methionine sulfoxide in proteins to methionine.</text>
</comment>
<evidence type="ECO:0000256" key="5">
    <source>
        <dbReference type="SAM" id="SignalP"/>
    </source>
</evidence>
<feature type="chain" id="PRO_5045927683" description="Peptide methionine sulfoxide reductase MsrA" evidence="5">
    <location>
        <begin position="29"/>
        <end position="221"/>
    </location>
</feature>
<evidence type="ECO:0000313" key="8">
    <source>
        <dbReference type="Proteomes" id="UP001595973"/>
    </source>
</evidence>
<feature type="signal peptide" evidence="5">
    <location>
        <begin position="1"/>
        <end position="28"/>
    </location>
</feature>
<evidence type="ECO:0000256" key="1">
    <source>
        <dbReference type="ARBA" id="ARBA00023002"/>
    </source>
</evidence>
<dbReference type="RefSeq" id="WP_380717496.1">
    <property type="nucleotide sequence ID" value="NZ_JBHSGI010000009.1"/>
</dbReference>
<name>A0ABV9KGM9_9RHOB</name>
<proteinExistence type="inferred from homology"/>
<dbReference type="GO" id="GO:0008113">
    <property type="term" value="F:peptide-methionine (S)-S-oxide reductase activity"/>
    <property type="evidence" value="ECO:0007669"/>
    <property type="project" value="UniProtKB-EC"/>
</dbReference>
<dbReference type="Gene3D" id="3.30.1060.10">
    <property type="entry name" value="Peptide methionine sulphoxide reductase MsrA"/>
    <property type="match status" value="1"/>
</dbReference>
<feature type="domain" description="Peptide methionine sulphoxide reductase MsrA" evidence="6">
    <location>
        <begin position="34"/>
        <end position="176"/>
    </location>
</feature>
<keyword evidence="1 4" id="KW-0560">Oxidoreductase</keyword>
<dbReference type="NCBIfam" id="TIGR00401">
    <property type="entry name" value="msrA"/>
    <property type="match status" value="1"/>
</dbReference>
<dbReference type="EMBL" id="JBHSGI010000009">
    <property type="protein sequence ID" value="MFC4669086.1"/>
    <property type="molecule type" value="Genomic_DNA"/>
</dbReference>
<dbReference type="Proteomes" id="UP001595973">
    <property type="component" value="Unassembled WGS sequence"/>
</dbReference>
<sequence length="221" mass="23952">MTRDTIRTITLVLLIGLGLIARGHPARAADSQVLTVAGGCFWCVEADFESVPGVLGVVSGYTGGTLKNPSYKQVSAGGTGHYEAVQIRFDPARVSRAQLLHMFFRSVDPTDAGGQFCDRGDSYRTAIFVSGKAERAEAQAAKAEAQGALKQSVVTPILPAGRFYPAEDYHQDYYKGTNLVITRAGPKRQSSAYNFYRKSCGRDQRVRQLWGGEAPFAGKHS</sequence>
<comment type="catalytic activity">
    <reaction evidence="2 4">
        <text>L-methionyl-[protein] + [thioredoxin]-disulfide + H2O = L-methionyl-(S)-S-oxide-[protein] + [thioredoxin]-dithiol</text>
        <dbReference type="Rhea" id="RHEA:14217"/>
        <dbReference type="Rhea" id="RHEA-COMP:10698"/>
        <dbReference type="Rhea" id="RHEA-COMP:10700"/>
        <dbReference type="Rhea" id="RHEA-COMP:12313"/>
        <dbReference type="Rhea" id="RHEA-COMP:12315"/>
        <dbReference type="ChEBI" id="CHEBI:15377"/>
        <dbReference type="ChEBI" id="CHEBI:16044"/>
        <dbReference type="ChEBI" id="CHEBI:29950"/>
        <dbReference type="ChEBI" id="CHEBI:44120"/>
        <dbReference type="ChEBI" id="CHEBI:50058"/>
        <dbReference type="EC" id="1.8.4.11"/>
    </reaction>
</comment>
<dbReference type="PANTHER" id="PTHR43774:SF1">
    <property type="entry name" value="PEPTIDE METHIONINE SULFOXIDE REDUCTASE MSRA 2"/>
    <property type="match status" value="1"/>
</dbReference>
<keyword evidence="5" id="KW-0732">Signal</keyword>
<dbReference type="EC" id="1.8.4.11" evidence="4"/>
<dbReference type="InterPro" id="IPR002569">
    <property type="entry name" value="Met_Sox_Rdtase_MsrA_dom"/>
</dbReference>
<comment type="similarity">
    <text evidence="4">Belongs to the MsrA Met sulfoxide reductase family.</text>
</comment>
<feature type="active site" evidence="4">
    <location>
        <position position="40"/>
    </location>
</feature>
<evidence type="ECO:0000256" key="2">
    <source>
        <dbReference type="ARBA" id="ARBA00047806"/>
    </source>
</evidence>